<keyword evidence="9" id="KW-0479">Metal-binding</keyword>
<comment type="similarity">
    <text evidence="2 9">Belongs to the SLC41A transporter family.</text>
</comment>
<gene>
    <name evidence="11" type="primary">mgtE</name>
    <name evidence="12" type="ORF">DSO09_03900</name>
    <name evidence="11" type="ORF">EF809_02670</name>
</gene>
<reference evidence="12 14" key="1">
    <citation type="journal article" date="2019" name="Nat. Microbiol.">
        <title>Expanding anaerobic alkane metabolism in the domain of Archaea.</title>
        <authorList>
            <person name="Wang Y."/>
            <person name="Wegener G."/>
            <person name="Hou J."/>
            <person name="Wang F."/>
            <person name="Xiao X."/>
        </authorList>
    </citation>
    <scope>NUCLEOTIDE SEQUENCE [LARGE SCALE GENOMIC DNA]</scope>
    <source>
        <strain evidence="12">WYZ-LMO11</strain>
    </source>
</reference>
<evidence type="ECO:0000256" key="4">
    <source>
        <dbReference type="ARBA" id="ARBA00022692"/>
    </source>
</evidence>
<feature type="transmembrane region" description="Helical" evidence="9">
    <location>
        <begin position="300"/>
        <end position="330"/>
    </location>
</feature>
<dbReference type="Pfam" id="PF00571">
    <property type="entry name" value="CBS"/>
    <property type="match status" value="1"/>
</dbReference>
<dbReference type="EMBL" id="QNVI01000044">
    <property type="protein sequence ID" value="TDA38712.1"/>
    <property type="molecule type" value="Genomic_DNA"/>
</dbReference>
<feature type="transmembrane region" description="Helical" evidence="9">
    <location>
        <begin position="377"/>
        <end position="397"/>
    </location>
</feature>
<dbReference type="InterPro" id="IPR038076">
    <property type="entry name" value="MgtE_N_sf"/>
</dbReference>
<dbReference type="NCBIfam" id="TIGR00400">
    <property type="entry name" value="mgtE"/>
    <property type="match status" value="1"/>
</dbReference>
<evidence type="ECO:0000256" key="8">
    <source>
        <dbReference type="PROSITE-ProRule" id="PRU00703"/>
    </source>
</evidence>
<evidence type="ECO:0000256" key="9">
    <source>
        <dbReference type="RuleBase" id="RU362011"/>
    </source>
</evidence>
<dbReference type="Proteomes" id="UP000316080">
    <property type="component" value="Unassembled WGS sequence"/>
</dbReference>
<dbReference type="GO" id="GO:0005886">
    <property type="term" value="C:plasma membrane"/>
    <property type="evidence" value="ECO:0007669"/>
    <property type="project" value="UniProtKB-SubCell"/>
</dbReference>
<dbReference type="Gene3D" id="1.25.60.10">
    <property type="entry name" value="MgtE N-terminal domain-like"/>
    <property type="match status" value="1"/>
</dbReference>
<name>A0A520KH62_9CREN</name>
<dbReference type="Gene3D" id="3.10.580.10">
    <property type="entry name" value="CBS-domain"/>
    <property type="match status" value="1"/>
</dbReference>
<dbReference type="SMART" id="SM00924">
    <property type="entry name" value="MgtE_N"/>
    <property type="match status" value="1"/>
</dbReference>
<protein>
    <recommendedName>
        <fullName evidence="9">Magnesium transporter MgtE</fullName>
    </recommendedName>
</protein>
<dbReference type="PANTHER" id="PTHR43773">
    <property type="entry name" value="MAGNESIUM TRANSPORTER MGTE"/>
    <property type="match status" value="1"/>
</dbReference>
<reference evidence="11 13" key="2">
    <citation type="journal article" date="2019" name="Nat. Microbiol.">
        <title>Wide diversity of methane and short-chain alkane metabolisms in uncultured archaea.</title>
        <authorList>
            <person name="Borrel G."/>
            <person name="Adam P.S."/>
            <person name="McKay L.J."/>
            <person name="Chen L.X."/>
            <person name="Sierra-Garcia I.N."/>
            <person name="Sieber C.M."/>
            <person name="Letourneur Q."/>
            <person name="Ghozlane A."/>
            <person name="Andersen G.L."/>
            <person name="Li W.J."/>
            <person name="Hallam S.J."/>
            <person name="Muyzer G."/>
            <person name="de Oliveira V.M."/>
            <person name="Inskeep W.P."/>
            <person name="Banfield J.F."/>
            <person name="Gribaldo S."/>
        </authorList>
    </citation>
    <scope>NUCLEOTIDE SEQUENCE [LARGE SCALE GENOMIC DNA]</scope>
    <source>
        <strain evidence="11">Verst-YHS</strain>
    </source>
</reference>
<keyword evidence="3 9" id="KW-0813">Transport</keyword>
<dbReference type="SUPFAM" id="SSF161093">
    <property type="entry name" value="MgtE membrane domain-like"/>
    <property type="match status" value="1"/>
</dbReference>
<evidence type="ECO:0000256" key="1">
    <source>
        <dbReference type="ARBA" id="ARBA00004141"/>
    </source>
</evidence>
<dbReference type="InterPro" id="IPR006668">
    <property type="entry name" value="Mg_transptr_MgtE_intracell_dom"/>
</dbReference>
<dbReference type="PROSITE" id="PS51371">
    <property type="entry name" value="CBS"/>
    <property type="match status" value="1"/>
</dbReference>
<dbReference type="SUPFAM" id="SSF158791">
    <property type="entry name" value="MgtE N-terminal domain-like"/>
    <property type="match status" value="1"/>
</dbReference>
<comment type="caution">
    <text evidence="11">The sequence shown here is derived from an EMBL/GenBank/DDBJ whole genome shotgun (WGS) entry which is preliminary data.</text>
</comment>
<feature type="transmembrane region" description="Helical" evidence="9">
    <location>
        <begin position="409"/>
        <end position="433"/>
    </location>
</feature>
<comment type="function">
    <text evidence="9">Acts as a magnesium transporter.</text>
</comment>
<keyword evidence="9" id="KW-1003">Cell membrane</keyword>
<dbReference type="InterPro" id="IPR046342">
    <property type="entry name" value="CBS_dom_sf"/>
</dbReference>
<keyword evidence="4 9" id="KW-0812">Transmembrane</keyword>
<evidence type="ECO:0000313" key="12">
    <source>
        <dbReference type="EMBL" id="TDA38712.1"/>
    </source>
</evidence>
<dbReference type="Pfam" id="PF03448">
    <property type="entry name" value="MgtE_N"/>
    <property type="match status" value="1"/>
</dbReference>
<dbReference type="SUPFAM" id="SSF54631">
    <property type="entry name" value="CBS-domain pair"/>
    <property type="match status" value="1"/>
</dbReference>
<comment type="subcellular location">
    <subcellularLocation>
        <location evidence="9">Cell membrane</location>
        <topology evidence="9">Multi-pass membrane protein</topology>
    </subcellularLocation>
    <subcellularLocation>
        <location evidence="1">Membrane</location>
        <topology evidence="1">Multi-pass membrane protein</topology>
    </subcellularLocation>
</comment>
<evidence type="ECO:0000256" key="6">
    <source>
        <dbReference type="ARBA" id="ARBA00022989"/>
    </source>
</evidence>
<evidence type="ECO:0000256" key="3">
    <source>
        <dbReference type="ARBA" id="ARBA00022448"/>
    </source>
</evidence>
<keyword evidence="5 9" id="KW-0460">Magnesium</keyword>
<proteinExistence type="inferred from homology"/>
<dbReference type="InterPro" id="IPR006669">
    <property type="entry name" value="MgtE_transporter"/>
</dbReference>
<comment type="caution">
    <text evidence="9">Lacks conserved residue(s) required for the propagation of feature annotation.</text>
</comment>
<dbReference type="SMART" id="SM00116">
    <property type="entry name" value="CBS"/>
    <property type="match status" value="2"/>
</dbReference>
<dbReference type="Pfam" id="PF01769">
    <property type="entry name" value="MgtE"/>
    <property type="match status" value="1"/>
</dbReference>
<dbReference type="CDD" id="cd04606">
    <property type="entry name" value="CBS_pair_Mg_transporter"/>
    <property type="match status" value="1"/>
</dbReference>
<feature type="domain" description="CBS" evidence="10">
    <location>
        <begin position="211"/>
        <end position="269"/>
    </location>
</feature>
<dbReference type="InterPro" id="IPR006667">
    <property type="entry name" value="SLC41_membr_dom"/>
</dbReference>
<evidence type="ECO:0000259" key="10">
    <source>
        <dbReference type="PROSITE" id="PS51371"/>
    </source>
</evidence>
<dbReference type="EMBL" id="RXIH01000022">
    <property type="protein sequence ID" value="RZN56539.1"/>
    <property type="molecule type" value="Genomic_DNA"/>
</dbReference>
<dbReference type="Gene3D" id="1.10.357.20">
    <property type="entry name" value="SLC41 divalent cation transporters, integral membrane domain"/>
    <property type="match status" value="1"/>
</dbReference>
<dbReference type="PANTHER" id="PTHR43773:SF1">
    <property type="entry name" value="MAGNESIUM TRANSPORTER MGTE"/>
    <property type="match status" value="1"/>
</dbReference>
<organism evidence="11 13">
    <name type="scientific">Thermoproteota archaeon</name>
    <dbReference type="NCBI Taxonomy" id="2056631"/>
    <lineage>
        <taxon>Archaea</taxon>
        <taxon>Thermoproteota</taxon>
    </lineage>
</organism>
<dbReference type="AlphaFoldDB" id="A0A520KH62"/>
<keyword evidence="8" id="KW-0129">CBS domain</keyword>
<evidence type="ECO:0000313" key="13">
    <source>
        <dbReference type="Proteomes" id="UP000316080"/>
    </source>
</evidence>
<evidence type="ECO:0000313" key="11">
    <source>
        <dbReference type="EMBL" id="RZN56539.1"/>
    </source>
</evidence>
<dbReference type="GO" id="GO:0046872">
    <property type="term" value="F:metal ion binding"/>
    <property type="evidence" value="ECO:0007669"/>
    <property type="project" value="UniProtKB-KW"/>
</dbReference>
<evidence type="ECO:0000256" key="2">
    <source>
        <dbReference type="ARBA" id="ARBA00009749"/>
    </source>
</evidence>
<evidence type="ECO:0000256" key="5">
    <source>
        <dbReference type="ARBA" id="ARBA00022842"/>
    </source>
</evidence>
<feature type="transmembrane region" description="Helical" evidence="9">
    <location>
        <begin position="445"/>
        <end position="468"/>
    </location>
</feature>
<sequence>MEGLDIYRPWKVDEYIREIRELLEKEEYVTLSFFIESLPIPILHEVLVRLSNEERIKLFANVSLQPIAEILTKVSEDILYEIVTVKGIDEFSKAILKLPFNEIADIISKLPPRIKNRTIGLLPTDVRSEVLKLLKYPPESVGGVMTIQVPVFNCNIKVGDAISMYITKDKLGLYDRHHNIYVVDDEHKLIGCIEVRLFLTKPKDLLLKQIVRKPCAVIEVHKDREEAVKLAIDYDLIEVPVVDSEGRFLGIVALDDILDIMSSEFSEDLLKHGGIIETIKGSYIAVDPFKLALKRSPMIILLYIMNAITGSIVASFENLIARAAILAAFLPMLADNSGNIASQSSSLTLKSMILGEIRVSLSDFMKVLLKEMSVSTLMNIILAPFSFLISFIITMIAMGDINLAIRIAIVVLIALVISSYIADIVGSILPIILAKIKLDPAIVSSPLVTTIADIVTAFSYFSIALILLELY</sequence>
<dbReference type="GO" id="GO:0015095">
    <property type="term" value="F:magnesium ion transmembrane transporter activity"/>
    <property type="evidence" value="ECO:0007669"/>
    <property type="project" value="InterPro"/>
</dbReference>
<accession>A0A520KH62</accession>
<dbReference type="InterPro" id="IPR000644">
    <property type="entry name" value="CBS_dom"/>
</dbReference>
<comment type="subunit">
    <text evidence="9">Homodimer.</text>
</comment>
<evidence type="ECO:0000313" key="14">
    <source>
        <dbReference type="Proteomes" id="UP000317265"/>
    </source>
</evidence>
<dbReference type="Proteomes" id="UP000317265">
    <property type="component" value="Unassembled WGS sequence"/>
</dbReference>
<evidence type="ECO:0000256" key="7">
    <source>
        <dbReference type="ARBA" id="ARBA00023136"/>
    </source>
</evidence>
<keyword evidence="7 9" id="KW-0472">Membrane</keyword>
<keyword evidence="6 9" id="KW-1133">Transmembrane helix</keyword>
<dbReference type="InterPro" id="IPR036739">
    <property type="entry name" value="SLC41_membr_dom_sf"/>
</dbReference>